<organism evidence="2">
    <name type="scientific">Arion vulgaris</name>
    <dbReference type="NCBI Taxonomy" id="1028688"/>
    <lineage>
        <taxon>Eukaryota</taxon>
        <taxon>Metazoa</taxon>
        <taxon>Spiralia</taxon>
        <taxon>Lophotrochozoa</taxon>
        <taxon>Mollusca</taxon>
        <taxon>Gastropoda</taxon>
        <taxon>Heterobranchia</taxon>
        <taxon>Euthyneura</taxon>
        <taxon>Panpulmonata</taxon>
        <taxon>Eupulmonata</taxon>
        <taxon>Stylommatophora</taxon>
        <taxon>Helicina</taxon>
        <taxon>Arionoidea</taxon>
        <taxon>Arionidae</taxon>
        <taxon>Arion</taxon>
    </lineage>
</organism>
<proteinExistence type="predicted"/>
<accession>A0A0B7BZS2</accession>
<feature type="non-terminal residue" evidence="2">
    <location>
        <position position="83"/>
    </location>
</feature>
<feature type="non-terminal residue" evidence="2">
    <location>
        <position position="1"/>
    </location>
</feature>
<name>A0A0B7BZS2_9EUPU</name>
<protein>
    <submittedName>
        <fullName evidence="2">Uncharacterized protein</fullName>
    </submittedName>
</protein>
<reference evidence="2" key="1">
    <citation type="submission" date="2014-12" db="EMBL/GenBank/DDBJ databases">
        <title>Insight into the proteome of Arion vulgaris.</title>
        <authorList>
            <person name="Aradska J."/>
            <person name="Bulat T."/>
            <person name="Smidak R."/>
            <person name="Sarate P."/>
            <person name="Gangsoo J."/>
            <person name="Sialana F."/>
            <person name="Bilban M."/>
            <person name="Lubec G."/>
        </authorList>
    </citation>
    <scope>NUCLEOTIDE SEQUENCE</scope>
    <source>
        <tissue evidence="2">Skin</tissue>
    </source>
</reference>
<dbReference type="EMBL" id="HACG01051010">
    <property type="protein sequence ID" value="CEK97881.1"/>
    <property type="molecule type" value="Transcribed_RNA"/>
</dbReference>
<gene>
    <name evidence="2" type="primary">ORF217168</name>
</gene>
<evidence type="ECO:0000256" key="1">
    <source>
        <dbReference type="SAM" id="MobiDB-lite"/>
    </source>
</evidence>
<dbReference type="AlphaFoldDB" id="A0A0B7BZS2"/>
<evidence type="ECO:0000313" key="2">
    <source>
        <dbReference type="EMBL" id="CEK97881.1"/>
    </source>
</evidence>
<feature type="region of interest" description="Disordered" evidence="1">
    <location>
        <begin position="1"/>
        <end position="34"/>
    </location>
</feature>
<sequence>LKVSHYPGPHQYSGQTEMFTPSKGPGPIIMSTSPPVRDPGFMDQLVGLSQSDSVDTMALKDSIGAASVGRANFTSRMGLGFEE</sequence>